<dbReference type="Gene3D" id="2.60.210.10">
    <property type="entry name" value="Apoptosis, Tumor Necrosis Factor Receptor Associated Protein 2, Chain A"/>
    <property type="match status" value="1"/>
</dbReference>
<dbReference type="InterPro" id="IPR038765">
    <property type="entry name" value="Papain-like_cys_pep_sf"/>
</dbReference>
<keyword evidence="15" id="KW-1185">Reference proteome</keyword>
<feature type="compositionally biased region" description="Basic and acidic residues" evidence="11">
    <location>
        <begin position="91"/>
        <end position="115"/>
    </location>
</feature>
<comment type="catalytic activity">
    <reaction evidence="1">
        <text>Thiol-dependent hydrolysis of ester, thioester, amide, peptide and isopeptide bonds formed by the C-terminal Gly of ubiquitin (a 76-residue protein attached to proteins as an intracellular targeting signal).</text>
        <dbReference type="EC" id="3.4.19.12"/>
    </reaction>
</comment>
<evidence type="ECO:0000256" key="7">
    <source>
        <dbReference type="ARBA" id="ARBA00022801"/>
    </source>
</evidence>
<organism evidence="14 15">
    <name type="scientific">Necator americanus</name>
    <name type="common">Human hookworm</name>
    <dbReference type="NCBI Taxonomy" id="51031"/>
    <lineage>
        <taxon>Eukaryota</taxon>
        <taxon>Metazoa</taxon>
        <taxon>Ecdysozoa</taxon>
        <taxon>Nematoda</taxon>
        <taxon>Chromadorea</taxon>
        <taxon>Rhabditida</taxon>
        <taxon>Rhabditina</taxon>
        <taxon>Rhabditomorpha</taxon>
        <taxon>Strongyloidea</taxon>
        <taxon>Ancylostomatidae</taxon>
        <taxon>Bunostominae</taxon>
        <taxon>Necator</taxon>
    </lineage>
</organism>
<sequence>MVFRFIDRNLVVPVVAQLHSALLWLPINPKSMPATIRRPLSDEDEEGPSSVNLHYFYDDYDINSDDDIFSDAVIETIAARDPFEYEMENGVDEKGQTPGKESVEKGVSEKDTTDMEIESKTVPNKEAFELKNDHEADVENRDMDVDNRDTDVENVEVDMVEDSASEEDDACTPPDAAMDVNVSCDDECAEPIKKFEDMPRCESDYMTEEEDDPDDLYKPEGTIYLDIDGFSQFCKGSPETQQRLSKPVFVRGLPWKILAIPRDAARVGTGTRPNKALGFFLQCNGDSDAVAWNCIASASLKVLGQIEGFEDHSRRITHTFYPKENDWGYSQFLTCDHLINPENGFIKDDTIRLVVHVSADAPHGVQWDSKKHAGYIGLKNQGATCYMNSILQTLYFTTKLRKAVYDMPVSQDDSENNVALAMQRVFYDLQHSDRPVGTKKLTKSFGWDSLETFMQHDVQELCRVLLDNLESKMKKSPVEDTIPNLFRGVMKSYIRCTNVSFESSKEEPFYDIQLNIKGKNNIMQSFREYVQVERLDGENKYDAGDYGMQPAEKGVKFVTFPPVLHLQLMRFQYDATLDANVKINDKFAFPDKLCLNEFVEGNGEDYTYCLHAVLVHSGDFHGGHYVVFINTGLRPPGEKYKPKWCKFDDDVVSRATVREAVMANYGGDDGESTGRTYTNAYMLVYVRQTCIDDVLCQNENLQVPAHLVQRFENEREEENKKKKEKQEAHLYTEIVMVTDEHLASYNGFDLVDPKLLDDTGLPREKIEKGMTIPQLYDYVKHKLFSSDDDIPAREMFRIWKFEETTYKDEGSIMSALPRLRPTSLIPHSEETQEKTLEAVLENDRNLLYIETTASSSLRSYNENSEMLMFLKYYDEESRSLRYVGHFIVAYRQCMSAYTSECLKLIGLPEGTPLRFYEEVAPDRIRLIESLGKPLCADNTVVEVSDGGLLIAERADRTNEANNAKLHLDTLYNTIDIEAVANNDSFVSSHAEVDPPITGTIGLNWTMRQLVDYIGKEINYDPAKILLWRVSPFNDRATQFLTDAQCKVLRVNGLLGLAGAQLHDPRRNKRYRVVYTKMPIPIADMERKRQMKIQMMDEKMNITEITIFPEKTGTVRDILEEARREFKFAANGTGKLRLVYVGQSSQSMRAYMIFKEETSVMEVFQKTMTPSMYMGRVEEVPQDQLVVRSNEYLVPIAHFDKDPGRMFGVPFFLKVANDELLSSVRERIQSRLEIPDKEYEKYKFALISSSRVVRYLDMTSNGRVNLAELGHAHVASLATSPYLGLDHMNKSRGARGSHAAEKAIVIHN</sequence>
<dbReference type="Pfam" id="PF22486">
    <property type="entry name" value="MATH_2"/>
    <property type="match status" value="1"/>
</dbReference>
<evidence type="ECO:0000256" key="5">
    <source>
        <dbReference type="ARBA" id="ARBA00022670"/>
    </source>
</evidence>
<reference evidence="14 15" key="1">
    <citation type="submission" date="2023-08" db="EMBL/GenBank/DDBJ databases">
        <title>A Necator americanus chromosomal reference genome.</title>
        <authorList>
            <person name="Ilik V."/>
            <person name="Petrzelkova K.J."/>
            <person name="Pardy F."/>
            <person name="Fuh T."/>
            <person name="Niatou-Singa F.S."/>
            <person name="Gouil Q."/>
            <person name="Baker L."/>
            <person name="Ritchie M.E."/>
            <person name="Jex A.R."/>
            <person name="Gazzola D."/>
            <person name="Li H."/>
            <person name="Toshio Fujiwara R."/>
            <person name="Zhan B."/>
            <person name="Aroian R.V."/>
            <person name="Pafco B."/>
            <person name="Schwarz E.M."/>
        </authorList>
    </citation>
    <scope>NUCLEOTIDE SEQUENCE [LARGE SCALE GENOMIC DNA]</scope>
    <source>
        <strain evidence="14 15">Aroian</strain>
        <tissue evidence="14">Whole animal</tissue>
    </source>
</reference>
<dbReference type="PROSITE" id="PS00973">
    <property type="entry name" value="USP_2"/>
    <property type="match status" value="1"/>
</dbReference>
<evidence type="ECO:0000256" key="4">
    <source>
        <dbReference type="ARBA" id="ARBA00021393"/>
    </source>
</evidence>
<evidence type="ECO:0000313" key="15">
    <source>
        <dbReference type="Proteomes" id="UP001303046"/>
    </source>
</evidence>
<proteinExistence type="inferred from homology"/>
<evidence type="ECO:0000256" key="1">
    <source>
        <dbReference type="ARBA" id="ARBA00000707"/>
    </source>
</evidence>
<evidence type="ECO:0000256" key="11">
    <source>
        <dbReference type="SAM" id="MobiDB-lite"/>
    </source>
</evidence>
<dbReference type="InterPro" id="IPR028889">
    <property type="entry name" value="USP"/>
</dbReference>
<feature type="domain" description="MATH" evidence="12">
    <location>
        <begin position="220"/>
        <end position="357"/>
    </location>
</feature>
<dbReference type="PANTHER" id="PTHR24006:SF644">
    <property type="entry name" value="UBIQUITIN CARBOXYL-TERMINAL HYDROLASE 7"/>
    <property type="match status" value="1"/>
</dbReference>
<dbReference type="Gene3D" id="3.90.70.10">
    <property type="entry name" value="Cysteine proteinases"/>
    <property type="match status" value="1"/>
</dbReference>
<dbReference type="PROSITE" id="PS00972">
    <property type="entry name" value="USP_1"/>
    <property type="match status" value="1"/>
</dbReference>
<feature type="domain" description="USP" evidence="13">
    <location>
        <begin position="376"/>
        <end position="688"/>
    </location>
</feature>
<keyword evidence="6" id="KW-0833">Ubl conjugation pathway</keyword>
<dbReference type="Gene3D" id="3.10.20.90">
    <property type="entry name" value="Phosphatidylinositol 3-kinase Catalytic Subunit, Chain A, domain 1"/>
    <property type="match status" value="1"/>
</dbReference>
<dbReference type="InterPro" id="IPR029346">
    <property type="entry name" value="USP_C"/>
</dbReference>
<dbReference type="InterPro" id="IPR001394">
    <property type="entry name" value="Peptidase_C19_UCH"/>
</dbReference>
<dbReference type="Proteomes" id="UP001303046">
    <property type="component" value="Unassembled WGS sequence"/>
</dbReference>
<comment type="caution">
    <text evidence="14">The sequence shown here is derived from an EMBL/GenBank/DDBJ whole genome shotgun (WGS) entry which is preliminary data.</text>
</comment>
<dbReference type="Pfam" id="PF00443">
    <property type="entry name" value="UCH"/>
    <property type="match status" value="1"/>
</dbReference>
<dbReference type="SMART" id="SM00061">
    <property type="entry name" value="MATH"/>
    <property type="match status" value="1"/>
</dbReference>
<evidence type="ECO:0000256" key="9">
    <source>
        <dbReference type="ARBA" id="ARBA00031500"/>
    </source>
</evidence>
<evidence type="ECO:0000256" key="8">
    <source>
        <dbReference type="ARBA" id="ARBA00022807"/>
    </source>
</evidence>
<keyword evidence="8" id="KW-0788">Thiol protease</keyword>
<protein>
    <recommendedName>
        <fullName evidence="4">Ubiquitin carboxyl-terminal hydrolase 7</fullName>
        <ecNumber evidence="3">3.4.19.12</ecNumber>
    </recommendedName>
    <alternativeName>
        <fullName evidence="10">Ubiquitin thioesterase 7</fullName>
    </alternativeName>
    <alternativeName>
        <fullName evidence="9">Ubiquitin-specific-processing protease 7</fullName>
    </alternativeName>
</protein>
<dbReference type="InterPro" id="IPR050164">
    <property type="entry name" value="Peptidase_C19"/>
</dbReference>
<dbReference type="EMBL" id="JAVFWL010000006">
    <property type="protein sequence ID" value="KAK6766333.1"/>
    <property type="molecule type" value="Genomic_DNA"/>
</dbReference>
<dbReference type="InterPro" id="IPR008974">
    <property type="entry name" value="TRAF-like"/>
</dbReference>
<dbReference type="Pfam" id="PF14533">
    <property type="entry name" value="USP7_C2"/>
    <property type="match status" value="1"/>
</dbReference>
<keyword evidence="5" id="KW-0645">Protease</keyword>
<keyword evidence="7" id="KW-0378">Hydrolase</keyword>
<evidence type="ECO:0000259" key="12">
    <source>
        <dbReference type="PROSITE" id="PS50144"/>
    </source>
</evidence>
<dbReference type="PROSITE" id="PS50235">
    <property type="entry name" value="USP_3"/>
    <property type="match status" value="1"/>
</dbReference>
<dbReference type="InterPro" id="IPR018200">
    <property type="entry name" value="USP_CS"/>
</dbReference>
<dbReference type="InterPro" id="IPR024729">
    <property type="entry name" value="USP7_ICP0-binding_dom"/>
</dbReference>
<name>A0ABR1EUP9_NECAM</name>
<comment type="similarity">
    <text evidence="2">Belongs to the peptidase C19 family.</text>
</comment>
<dbReference type="SUPFAM" id="SSF54001">
    <property type="entry name" value="Cysteine proteinases"/>
    <property type="match status" value="1"/>
</dbReference>
<evidence type="ECO:0000259" key="13">
    <source>
        <dbReference type="PROSITE" id="PS50235"/>
    </source>
</evidence>
<evidence type="ECO:0000313" key="14">
    <source>
        <dbReference type="EMBL" id="KAK6766333.1"/>
    </source>
</evidence>
<dbReference type="Pfam" id="PF12436">
    <property type="entry name" value="USP7_ICP0_bdg"/>
    <property type="match status" value="1"/>
</dbReference>
<dbReference type="InterPro" id="IPR002083">
    <property type="entry name" value="MATH/TRAF_dom"/>
</dbReference>
<dbReference type="PANTHER" id="PTHR24006">
    <property type="entry name" value="UBIQUITIN CARBOXYL-TERMINAL HYDROLASE"/>
    <property type="match status" value="1"/>
</dbReference>
<dbReference type="CDD" id="cd02659">
    <property type="entry name" value="peptidase_C19C"/>
    <property type="match status" value="1"/>
</dbReference>
<evidence type="ECO:0000256" key="10">
    <source>
        <dbReference type="ARBA" id="ARBA00031508"/>
    </source>
</evidence>
<accession>A0ABR1EUP9</accession>
<dbReference type="SUPFAM" id="SSF49599">
    <property type="entry name" value="TRAF domain-like"/>
    <property type="match status" value="1"/>
</dbReference>
<evidence type="ECO:0000256" key="2">
    <source>
        <dbReference type="ARBA" id="ARBA00009085"/>
    </source>
</evidence>
<feature type="region of interest" description="Disordered" evidence="11">
    <location>
        <begin position="90"/>
        <end position="115"/>
    </location>
</feature>
<dbReference type="PROSITE" id="PS50144">
    <property type="entry name" value="MATH"/>
    <property type="match status" value="1"/>
</dbReference>
<gene>
    <name evidence="14" type="primary">Necator_chrX.g26103</name>
    <name evidence="14" type="ORF">RB195_025937</name>
</gene>
<evidence type="ECO:0000256" key="6">
    <source>
        <dbReference type="ARBA" id="ARBA00022786"/>
    </source>
</evidence>
<evidence type="ECO:0000256" key="3">
    <source>
        <dbReference type="ARBA" id="ARBA00012759"/>
    </source>
</evidence>
<dbReference type="EC" id="3.4.19.12" evidence="3"/>